<dbReference type="Proteomes" id="UP000231436">
    <property type="component" value="Unassembled WGS sequence"/>
</dbReference>
<dbReference type="GO" id="GO:0005886">
    <property type="term" value="C:plasma membrane"/>
    <property type="evidence" value="ECO:0007669"/>
    <property type="project" value="UniProtKB-SubCell"/>
</dbReference>
<feature type="transmembrane region" description="Helical" evidence="7">
    <location>
        <begin position="227"/>
        <end position="243"/>
    </location>
</feature>
<dbReference type="GO" id="GO:0008961">
    <property type="term" value="F:phosphatidylglycerol-prolipoprotein diacylglyceryl transferase activity"/>
    <property type="evidence" value="ECO:0007669"/>
    <property type="project" value="UniProtKB-UniRule"/>
</dbReference>
<protein>
    <recommendedName>
        <fullName evidence="7">Phosphatidylglycerol--prolipoprotein diacylglyceryl transferase</fullName>
        <ecNumber evidence="7">2.5.1.145</ecNumber>
    </recommendedName>
</protein>
<evidence type="ECO:0000256" key="7">
    <source>
        <dbReference type="HAMAP-Rule" id="MF_01147"/>
    </source>
</evidence>
<keyword evidence="5 7" id="KW-1133">Transmembrane helix</keyword>
<proteinExistence type="inferred from homology"/>
<dbReference type="NCBIfam" id="TIGR00544">
    <property type="entry name" value="lgt"/>
    <property type="match status" value="1"/>
</dbReference>
<feature type="transmembrane region" description="Helical" evidence="7">
    <location>
        <begin position="15"/>
        <end position="36"/>
    </location>
</feature>
<comment type="caution">
    <text evidence="8">The sequence shown here is derived from an EMBL/GenBank/DDBJ whole genome shotgun (WGS) entry which is preliminary data.</text>
</comment>
<name>A0A2M8LI16_9BACT</name>
<keyword evidence="3 7" id="KW-0808">Transferase</keyword>
<keyword evidence="8" id="KW-0449">Lipoprotein</keyword>
<accession>A0A2M8LI16</accession>
<dbReference type="PANTHER" id="PTHR30589">
    <property type="entry name" value="PROLIPOPROTEIN DIACYLGLYCERYL TRANSFERASE"/>
    <property type="match status" value="1"/>
</dbReference>
<feature type="transmembrane region" description="Helical" evidence="7">
    <location>
        <begin position="165"/>
        <end position="183"/>
    </location>
</feature>
<keyword evidence="2 7" id="KW-1003">Cell membrane</keyword>
<dbReference type="UniPathway" id="UPA00664"/>
<dbReference type="InterPro" id="IPR001640">
    <property type="entry name" value="Lgt"/>
</dbReference>
<sequence length="251" mass="28351">MIPYFKFTTLSLGPITIQVWGLMVALGILCATWVAVRMARSRGQNEKIIWDLSVWVIAGAFLMARVFHAIYEPGYYLADPLEFFRIWHGGFSVMGGFLGALIVGVWFLRKKHVDVYAYADTVIFGLPLGLFIGRIGCFLIHDHPGTLTDFALGVNYPDGVRHDHGLYLSLNGLILFLVFLWLMKRKVKTGTYIVVFLIWYGTVRFFLDFLRATDGAIVDTRYASLTPAQYLAIAMVVGGVCIWKRKLSSKH</sequence>
<dbReference type="Pfam" id="PF01790">
    <property type="entry name" value="LGT"/>
    <property type="match status" value="1"/>
</dbReference>
<evidence type="ECO:0000256" key="6">
    <source>
        <dbReference type="ARBA" id="ARBA00023136"/>
    </source>
</evidence>
<dbReference type="EMBL" id="PFEU01000006">
    <property type="protein sequence ID" value="PJE77088.1"/>
    <property type="molecule type" value="Genomic_DNA"/>
</dbReference>
<keyword evidence="4 7" id="KW-0812">Transmembrane</keyword>
<evidence type="ECO:0000256" key="3">
    <source>
        <dbReference type="ARBA" id="ARBA00022679"/>
    </source>
</evidence>
<reference evidence="9" key="1">
    <citation type="submission" date="2017-09" db="EMBL/GenBank/DDBJ databases">
        <title>Depth-based differentiation of microbial function through sediment-hosted aquifers and enrichment of novel symbionts in the deep terrestrial subsurface.</title>
        <authorList>
            <person name="Probst A.J."/>
            <person name="Ladd B."/>
            <person name="Jarett J.K."/>
            <person name="Geller-Mcgrath D.E."/>
            <person name="Sieber C.M.K."/>
            <person name="Emerson J.B."/>
            <person name="Anantharaman K."/>
            <person name="Thomas B.C."/>
            <person name="Malmstrom R."/>
            <person name="Stieglmeier M."/>
            <person name="Klingl A."/>
            <person name="Woyke T."/>
            <person name="Ryan C.M."/>
            <person name="Banfield J.F."/>
        </authorList>
    </citation>
    <scope>NUCLEOTIDE SEQUENCE [LARGE SCALE GENOMIC DNA]</scope>
</reference>
<gene>
    <name evidence="7 8" type="primary">lgt</name>
    <name evidence="8" type="ORF">COV05_00560</name>
</gene>
<dbReference type="PANTHER" id="PTHR30589:SF0">
    <property type="entry name" value="PHOSPHATIDYLGLYCEROL--PROLIPOPROTEIN DIACYLGLYCERYL TRANSFERASE"/>
    <property type="match status" value="1"/>
</dbReference>
<evidence type="ECO:0000256" key="2">
    <source>
        <dbReference type="ARBA" id="ARBA00022475"/>
    </source>
</evidence>
<evidence type="ECO:0000256" key="1">
    <source>
        <dbReference type="ARBA" id="ARBA00007150"/>
    </source>
</evidence>
<comment type="function">
    <text evidence="7">Catalyzes the transfer of the diacylglyceryl group from phosphatidylglycerol to the sulfhydryl group of the N-terminal cysteine of a prolipoprotein, the first step in the formation of mature lipoproteins.</text>
</comment>
<feature type="transmembrane region" description="Helical" evidence="7">
    <location>
        <begin position="115"/>
        <end position="141"/>
    </location>
</feature>
<feature type="transmembrane region" description="Helical" evidence="7">
    <location>
        <begin position="86"/>
        <end position="108"/>
    </location>
</feature>
<dbReference type="HAMAP" id="MF_01147">
    <property type="entry name" value="Lgt"/>
    <property type="match status" value="1"/>
</dbReference>
<dbReference type="AlphaFoldDB" id="A0A2M8LI16"/>
<organism evidence="8 9">
    <name type="scientific">Candidatus Uhrbacteria bacterium CG10_big_fil_rev_8_21_14_0_10_48_16</name>
    <dbReference type="NCBI Taxonomy" id="1975038"/>
    <lineage>
        <taxon>Bacteria</taxon>
        <taxon>Candidatus Uhriibacteriota</taxon>
    </lineage>
</organism>
<evidence type="ECO:0000256" key="5">
    <source>
        <dbReference type="ARBA" id="ARBA00022989"/>
    </source>
</evidence>
<evidence type="ECO:0000313" key="8">
    <source>
        <dbReference type="EMBL" id="PJE77088.1"/>
    </source>
</evidence>
<feature type="binding site" evidence="7">
    <location>
        <position position="134"/>
    </location>
    <ligand>
        <name>a 1,2-diacyl-sn-glycero-3-phospho-(1'-sn-glycerol)</name>
        <dbReference type="ChEBI" id="CHEBI:64716"/>
    </ligand>
</feature>
<dbReference type="GO" id="GO:0042158">
    <property type="term" value="P:lipoprotein biosynthetic process"/>
    <property type="evidence" value="ECO:0007669"/>
    <property type="project" value="UniProtKB-UniRule"/>
</dbReference>
<keyword evidence="6 7" id="KW-0472">Membrane</keyword>
<feature type="transmembrane region" description="Helical" evidence="7">
    <location>
        <begin position="48"/>
        <end position="71"/>
    </location>
</feature>
<evidence type="ECO:0000313" key="9">
    <source>
        <dbReference type="Proteomes" id="UP000231436"/>
    </source>
</evidence>
<comment type="similarity">
    <text evidence="1 7">Belongs to the Lgt family.</text>
</comment>
<evidence type="ECO:0000256" key="4">
    <source>
        <dbReference type="ARBA" id="ARBA00022692"/>
    </source>
</evidence>
<comment type="pathway">
    <text evidence="7">Protein modification; lipoprotein biosynthesis (diacylglyceryl transfer).</text>
</comment>
<feature type="transmembrane region" description="Helical" evidence="7">
    <location>
        <begin position="190"/>
        <end position="207"/>
    </location>
</feature>
<comment type="subcellular location">
    <subcellularLocation>
        <location evidence="7">Cell membrane</location>
        <topology evidence="7">Multi-pass membrane protein</topology>
    </subcellularLocation>
</comment>
<dbReference type="EC" id="2.5.1.145" evidence="7"/>
<comment type="catalytic activity">
    <reaction evidence="7">
        <text>L-cysteinyl-[prolipoprotein] + a 1,2-diacyl-sn-glycero-3-phospho-(1'-sn-glycerol) = an S-1,2-diacyl-sn-glyceryl-L-cysteinyl-[prolipoprotein] + sn-glycerol 1-phosphate + H(+)</text>
        <dbReference type="Rhea" id="RHEA:56712"/>
        <dbReference type="Rhea" id="RHEA-COMP:14679"/>
        <dbReference type="Rhea" id="RHEA-COMP:14680"/>
        <dbReference type="ChEBI" id="CHEBI:15378"/>
        <dbReference type="ChEBI" id="CHEBI:29950"/>
        <dbReference type="ChEBI" id="CHEBI:57685"/>
        <dbReference type="ChEBI" id="CHEBI:64716"/>
        <dbReference type="ChEBI" id="CHEBI:140658"/>
        <dbReference type="EC" id="2.5.1.145"/>
    </reaction>
</comment>